<reference evidence="5 6" key="1">
    <citation type="submission" date="2019-08" db="EMBL/GenBank/DDBJ databases">
        <title>Paraburkholderia sp. DCY113.</title>
        <authorList>
            <person name="Kang J."/>
        </authorList>
    </citation>
    <scope>NUCLEOTIDE SEQUENCE [LARGE SCALE GENOMIC DNA]</scope>
    <source>
        <strain evidence="5 6">DCY113</strain>
    </source>
</reference>
<comment type="caution">
    <text evidence="5">The sequence shown here is derived from an EMBL/GenBank/DDBJ whole genome shotgun (WGS) entry which is preliminary data.</text>
</comment>
<dbReference type="Proteomes" id="UP000325273">
    <property type="component" value="Unassembled WGS sequence"/>
</dbReference>
<proteinExistence type="inferred from homology"/>
<dbReference type="InterPro" id="IPR019819">
    <property type="entry name" value="Carboxylesterase_B_CS"/>
</dbReference>
<evidence type="ECO:0000256" key="3">
    <source>
        <dbReference type="RuleBase" id="RU361235"/>
    </source>
</evidence>
<dbReference type="Pfam" id="PF00135">
    <property type="entry name" value="COesterase"/>
    <property type="match status" value="1"/>
</dbReference>
<dbReference type="AlphaFoldDB" id="A0A5B0H8A7"/>
<evidence type="ECO:0000259" key="4">
    <source>
        <dbReference type="Pfam" id="PF00135"/>
    </source>
</evidence>
<evidence type="ECO:0000256" key="2">
    <source>
        <dbReference type="ARBA" id="ARBA00022801"/>
    </source>
</evidence>
<dbReference type="PROSITE" id="PS00941">
    <property type="entry name" value="CARBOXYLESTERASE_B_2"/>
    <property type="match status" value="1"/>
</dbReference>
<gene>
    <name evidence="5" type="ORF">FVF58_15660</name>
</gene>
<accession>A0A5B0H8A7</accession>
<protein>
    <recommendedName>
        <fullName evidence="3">Carboxylic ester hydrolase</fullName>
        <ecNumber evidence="3">3.1.1.-</ecNumber>
    </recommendedName>
</protein>
<sequence length="566" mass="59335">MNKKTTLFVRITNYIQGSILIKPGFTGAAVLLASCSGGSVTPDPTVVPVDTGMVQGALSKGVDSFKGIPYAAPPIGALRWRPPQAAAAWAGTRPATSFGHDCMQLEFAGDSTPISTTPSEDCLYLNVWRPANTATKKLPVMVWIYGGGYVNGGSSVPVYDGTQFAKQGVVFVSFNYRLGRFGFFAHPALSAENPTELHGNYGYMDQIAALQWVQRNIAAFGGDPANVTVAGESAGGESVHSLITSPLAKGLFQKAIDESGNGRVDQTYGRYVTQNAKGIGASGEELGTNFAQSVGITGNDATALAALRALSSNQVLAGLNLTNMGAQAGTTSAGPTTLGTQAGTFSAGPMIDGKLVVDDPAKLYAQGQYNHVSMLVGTNNLDLAFPVAATTKDAAYAIFSTQNLAAARAAFDPLGTASVDDVTAQIARVQLMHEPARFVARALTTQKDTVYLYRFSYVAQSVRNQVSGAVHAAELPYVFDTLTASYGSSVTSQDEQVAQITNAYWASFVKTGNPNGGGSPVWPVYDATRDGHIEITADGAATPLQSDPLKGQLDLVKPLNDQLMSN</sequence>
<dbReference type="InterPro" id="IPR019826">
    <property type="entry name" value="Carboxylesterase_B_AS"/>
</dbReference>
<evidence type="ECO:0000256" key="1">
    <source>
        <dbReference type="ARBA" id="ARBA00005964"/>
    </source>
</evidence>
<dbReference type="InterPro" id="IPR050309">
    <property type="entry name" value="Type-B_Carboxylest/Lipase"/>
</dbReference>
<organism evidence="5 6">
    <name type="scientific">Paraburkholderia panacisoli</name>
    <dbReference type="NCBI Taxonomy" id="2603818"/>
    <lineage>
        <taxon>Bacteria</taxon>
        <taxon>Pseudomonadati</taxon>
        <taxon>Pseudomonadota</taxon>
        <taxon>Betaproteobacteria</taxon>
        <taxon>Burkholderiales</taxon>
        <taxon>Burkholderiaceae</taxon>
        <taxon>Paraburkholderia</taxon>
    </lineage>
</organism>
<dbReference type="PANTHER" id="PTHR11559">
    <property type="entry name" value="CARBOXYLESTERASE"/>
    <property type="match status" value="1"/>
</dbReference>
<dbReference type="PROSITE" id="PS51257">
    <property type="entry name" value="PROKAR_LIPOPROTEIN"/>
    <property type="match status" value="1"/>
</dbReference>
<evidence type="ECO:0000313" key="6">
    <source>
        <dbReference type="Proteomes" id="UP000325273"/>
    </source>
</evidence>
<evidence type="ECO:0000313" key="5">
    <source>
        <dbReference type="EMBL" id="KAA1011371.1"/>
    </source>
</evidence>
<keyword evidence="6" id="KW-1185">Reference proteome</keyword>
<comment type="similarity">
    <text evidence="1 3">Belongs to the type-B carboxylesterase/lipase family.</text>
</comment>
<dbReference type="InterPro" id="IPR002018">
    <property type="entry name" value="CarbesteraseB"/>
</dbReference>
<name>A0A5B0H8A7_9BURK</name>
<dbReference type="GO" id="GO:0016787">
    <property type="term" value="F:hydrolase activity"/>
    <property type="evidence" value="ECO:0007669"/>
    <property type="project" value="UniProtKB-KW"/>
</dbReference>
<dbReference type="PROSITE" id="PS00122">
    <property type="entry name" value="CARBOXYLESTERASE_B_1"/>
    <property type="match status" value="1"/>
</dbReference>
<dbReference type="EMBL" id="VTUZ01000009">
    <property type="protein sequence ID" value="KAA1011371.1"/>
    <property type="molecule type" value="Genomic_DNA"/>
</dbReference>
<keyword evidence="2 3" id="KW-0378">Hydrolase</keyword>
<dbReference type="RefSeq" id="WP_149670804.1">
    <property type="nucleotide sequence ID" value="NZ_VTUZ01000009.1"/>
</dbReference>
<dbReference type="InterPro" id="IPR029058">
    <property type="entry name" value="AB_hydrolase_fold"/>
</dbReference>
<feature type="domain" description="Carboxylesterase type B" evidence="4">
    <location>
        <begin position="44"/>
        <end position="540"/>
    </location>
</feature>
<dbReference type="SUPFAM" id="SSF53474">
    <property type="entry name" value="alpha/beta-Hydrolases"/>
    <property type="match status" value="1"/>
</dbReference>
<dbReference type="Gene3D" id="3.40.50.1820">
    <property type="entry name" value="alpha/beta hydrolase"/>
    <property type="match status" value="1"/>
</dbReference>
<dbReference type="EC" id="3.1.1.-" evidence="3"/>